<evidence type="ECO:0000313" key="1">
    <source>
        <dbReference type="EMBL" id="VEL26544.1"/>
    </source>
</evidence>
<gene>
    <name evidence="1" type="ORF">PXEA_LOCUS19984</name>
</gene>
<name>A0A3S5CJH2_9PLAT</name>
<comment type="caution">
    <text evidence="1">The sequence shown here is derived from an EMBL/GenBank/DDBJ whole genome shotgun (WGS) entry which is preliminary data.</text>
</comment>
<sequence>VYYCKKRRLREQAGAGEEVRKRERKVASGAASVVVGPDSTTCLDCSNCGCYNYGSLGKSNSCTCLACCTANTAAVAPASGSFCCEVGSNTVRQPPQAGRQIRPAKPAIG</sequence>
<accession>A0A3S5CJH2</accession>
<evidence type="ECO:0000313" key="2">
    <source>
        <dbReference type="Proteomes" id="UP000784294"/>
    </source>
</evidence>
<organism evidence="1 2">
    <name type="scientific">Protopolystoma xenopodis</name>
    <dbReference type="NCBI Taxonomy" id="117903"/>
    <lineage>
        <taxon>Eukaryota</taxon>
        <taxon>Metazoa</taxon>
        <taxon>Spiralia</taxon>
        <taxon>Lophotrochozoa</taxon>
        <taxon>Platyhelminthes</taxon>
        <taxon>Monogenea</taxon>
        <taxon>Polyopisthocotylea</taxon>
        <taxon>Polystomatidea</taxon>
        <taxon>Polystomatidae</taxon>
        <taxon>Protopolystoma</taxon>
    </lineage>
</organism>
<feature type="non-terminal residue" evidence="1">
    <location>
        <position position="1"/>
    </location>
</feature>
<proteinExistence type="predicted"/>
<feature type="non-terminal residue" evidence="1">
    <location>
        <position position="109"/>
    </location>
</feature>
<dbReference type="EMBL" id="CAAALY010080986">
    <property type="protein sequence ID" value="VEL26544.1"/>
    <property type="molecule type" value="Genomic_DNA"/>
</dbReference>
<keyword evidence="2" id="KW-1185">Reference proteome</keyword>
<protein>
    <submittedName>
        <fullName evidence="1">Uncharacterized protein</fullName>
    </submittedName>
</protein>
<dbReference type="Proteomes" id="UP000784294">
    <property type="component" value="Unassembled WGS sequence"/>
</dbReference>
<dbReference type="AlphaFoldDB" id="A0A3S5CJH2"/>
<reference evidence="1" key="1">
    <citation type="submission" date="2018-11" db="EMBL/GenBank/DDBJ databases">
        <authorList>
            <consortium name="Pathogen Informatics"/>
        </authorList>
    </citation>
    <scope>NUCLEOTIDE SEQUENCE</scope>
</reference>